<sequence length="232" mass="23996">MAVASGWNVFVFGRSKEKLDMLIASLGKSCGAQHIFGIASDIKIEGVIVEVVAAAAAQFGRIDAVVDCLVTGPSEAGVMGAFESTDPNLYGEFIGLSLVYLERLAHAAIPWLKVSQGSLLALVSDAAMFPAPRQALLGAARAAALGFVKNLAAEVARDRVRVNAISLSYVDQTAIAAKLSAAGSVRFETAKKRAGLGLPRPDDVSPAVLFLCGDGARKITGQAVSINGGLNI</sequence>
<dbReference type="PANTHER" id="PTHR43975">
    <property type="entry name" value="ZGC:101858"/>
    <property type="match status" value="1"/>
</dbReference>
<proteinExistence type="predicted"/>
<dbReference type="Pfam" id="PF13561">
    <property type="entry name" value="adh_short_C2"/>
    <property type="match status" value="1"/>
</dbReference>
<dbReference type="PRINTS" id="PR00081">
    <property type="entry name" value="GDHRDH"/>
</dbReference>
<organism evidence="1 2">
    <name type="scientific">Zhongshania aquimaris</name>
    <dbReference type="NCBI Taxonomy" id="2857107"/>
    <lineage>
        <taxon>Bacteria</taxon>
        <taxon>Pseudomonadati</taxon>
        <taxon>Pseudomonadota</taxon>
        <taxon>Gammaproteobacteria</taxon>
        <taxon>Cellvibrionales</taxon>
        <taxon>Spongiibacteraceae</taxon>
        <taxon>Zhongshania</taxon>
    </lineage>
</organism>
<keyword evidence="2" id="KW-1185">Reference proteome</keyword>
<dbReference type="CDD" id="cd05233">
    <property type="entry name" value="SDR_c"/>
    <property type="match status" value="1"/>
</dbReference>
<dbReference type="Gene3D" id="3.40.50.720">
    <property type="entry name" value="NAD(P)-binding Rossmann-like Domain"/>
    <property type="match status" value="1"/>
</dbReference>
<dbReference type="InterPro" id="IPR036291">
    <property type="entry name" value="NAD(P)-bd_dom_sf"/>
</dbReference>
<name>A0ABS6VYG9_9GAMM</name>
<dbReference type="SUPFAM" id="SSF51735">
    <property type="entry name" value="NAD(P)-binding Rossmann-fold domains"/>
    <property type="match status" value="1"/>
</dbReference>
<evidence type="ECO:0000313" key="2">
    <source>
        <dbReference type="Proteomes" id="UP001166291"/>
    </source>
</evidence>
<reference evidence="1" key="1">
    <citation type="submission" date="2021-07" db="EMBL/GenBank/DDBJ databases">
        <title>Zhongshania sp. CAU 1632 isolated from seawater.</title>
        <authorList>
            <person name="Kim W."/>
        </authorList>
    </citation>
    <scope>NUCLEOTIDE SEQUENCE</scope>
    <source>
        <strain evidence="1">CAU 1632</strain>
    </source>
</reference>
<gene>
    <name evidence="1" type="ORF">KXJ70_18165</name>
</gene>
<dbReference type="PANTHER" id="PTHR43975:SF2">
    <property type="entry name" value="EG:BACR7A4.14 PROTEIN-RELATED"/>
    <property type="match status" value="1"/>
</dbReference>
<dbReference type="EMBL" id="JAHWDQ010000007">
    <property type="protein sequence ID" value="MBW2942730.1"/>
    <property type="molecule type" value="Genomic_DNA"/>
</dbReference>
<evidence type="ECO:0000313" key="1">
    <source>
        <dbReference type="EMBL" id="MBW2942730.1"/>
    </source>
</evidence>
<dbReference type="Proteomes" id="UP001166291">
    <property type="component" value="Unassembled WGS sequence"/>
</dbReference>
<dbReference type="InterPro" id="IPR002347">
    <property type="entry name" value="SDR_fam"/>
</dbReference>
<accession>A0ABS6VYG9</accession>
<comment type="caution">
    <text evidence="1">The sequence shown here is derived from an EMBL/GenBank/DDBJ whole genome shotgun (WGS) entry which is preliminary data.</text>
</comment>
<protein>
    <submittedName>
        <fullName evidence="1">SDR family oxidoreductase</fullName>
    </submittedName>
</protein>